<feature type="chain" id="PRO_5009526490" description="Peptidoglycan-binding protein CsiV" evidence="1">
    <location>
        <begin position="21"/>
        <end position="190"/>
    </location>
</feature>
<comment type="caution">
    <text evidence="2">The sequence shown here is derived from an EMBL/GenBank/DDBJ whole genome shotgun (WGS) entry which is preliminary data.</text>
</comment>
<evidence type="ECO:0008006" key="4">
    <source>
        <dbReference type="Google" id="ProtNLM"/>
    </source>
</evidence>
<name>A0A1F6SYG9_9PROT</name>
<dbReference type="AlphaFoldDB" id="A0A1F6SYG9"/>
<evidence type="ECO:0000256" key="1">
    <source>
        <dbReference type="SAM" id="SignalP"/>
    </source>
</evidence>
<dbReference type="Proteomes" id="UP000178379">
    <property type="component" value="Unassembled WGS sequence"/>
</dbReference>
<keyword evidence="1" id="KW-0732">Signal</keyword>
<proteinExistence type="predicted"/>
<dbReference type="EMBL" id="MFSQ01000134">
    <property type="protein sequence ID" value="OGI37968.1"/>
    <property type="molecule type" value="Genomic_DNA"/>
</dbReference>
<dbReference type="InterPro" id="IPR021241">
    <property type="entry name" value="CsiV"/>
</dbReference>
<accession>A0A1F6SYG9</accession>
<feature type="signal peptide" evidence="1">
    <location>
        <begin position="1"/>
        <end position="20"/>
    </location>
</feature>
<sequence>MTRLTALILPLLLFAGLAGAAPKDTYYNVEVLVVEHRLPDLEGGETWVKTDLTDLVTELRQAGQETNTGSETSVLGRAGTKLAKDGKHRVLVHRHWTQQGQAKSDTKPVRLQNGEKTLDGVARVYQISRSLYLDLNIALTVEKLRLDRPDDAKSPVFRLQEHRRIKLQEIHYFDHPRFGVLVRVMPVGKN</sequence>
<evidence type="ECO:0000313" key="2">
    <source>
        <dbReference type="EMBL" id="OGI37968.1"/>
    </source>
</evidence>
<gene>
    <name evidence="2" type="ORF">A2140_09170</name>
</gene>
<evidence type="ECO:0000313" key="3">
    <source>
        <dbReference type="Proteomes" id="UP000178379"/>
    </source>
</evidence>
<protein>
    <recommendedName>
        <fullName evidence="4">Peptidoglycan-binding protein CsiV</fullName>
    </recommendedName>
</protein>
<reference evidence="2 3" key="1">
    <citation type="journal article" date="2016" name="Nat. Commun.">
        <title>Thousands of microbial genomes shed light on interconnected biogeochemical processes in an aquifer system.</title>
        <authorList>
            <person name="Anantharaman K."/>
            <person name="Brown C.T."/>
            <person name="Hug L.A."/>
            <person name="Sharon I."/>
            <person name="Castelle C.J."/>
            <person name="Probst A.J."/>
            <person name="Thomas B.C."/>
            <person name="Singh A."/>
            <person name="Wilkins M.J."/>
            <person name="Karaoz U."/>
            <person name="Brodie E.L."/>
            <person name="Williams K.H."/>
            <person name="Hubbard S.S."/>
            <person name="Banfield J.F."/>
        </authorList>
    </citation>
    <scope>NUCLEOTIDE SEQUENCE [LARGE SCALE GENOMIC DNA]</scope>
</reference>
<dbReference type="Pfam" id="PF10972">
    <property type="entry name" value="CsiV"/>
    <property type="match status" value="1"/>
</dbReference>
<organism evidence="2 3">
    <name type="scientific">Candidatus Muproteobacteria bacterium RBG_16_62_13</name>
    <dbReference type="NCBI Taxonomy" id="1817756"/>
    <lineage>
        <taxon>Bacteria</taxon>
        <taxon>Pseudomonadati</taxon>
        <taxon>Pseudomonadota</taxon>
        <taxon>Candidatus Muproteobacteria</taxon>
    </lineage>
</organism>